<feature type="transmembrane region" description="Helical" evidence="10">
    <location>
        <begin position="197"/>
        <end position="216"/>
    </location>
</feature>
<dbReference type="GO" id="GO:0015098">
    <property type="term" value="F:molybdate ion transmembrane transporter activity"/>
    <property type="evidence" value="ECO:0007669"/>
    <property type="project" value="UniProtKB-UniRule"/>
</dbReference>
<dbReference type="InterPro" id="IPR035906">
    <property type="entry name" value="MetI-like_sf"/>
</dbReference>
<evidence type="ECO:0000256" key="3">
    <source>
        <dbReference type="ARBA" id="ARBA00007069"/>
    </source>
</evidence>
<feature type="transmembrane region" description="Helical" evidence="10">
    <location>
        <begin position="48"/>
        <end position="66"/>
    </location>
</feature>
<keyword evidence="7 10" id="KW-0812">Transmembrane</keyword>
<evidence type="ECO:0000256" key="5">
    <source>
        <dbReference type="ARBA" id="ARBA00022475"/>
    </source>
</evidence>
<comment type="subcellular location">
    <subcellularLocation>
        <location evidence="2 10">Cell membrane</location>
        <topology evidence="2 10">Multi-pass membrane protein</topology>
    </subcellularLocation>
</comment>
<dbReference type="CDD" id="cd06261">
    <property type="entry name" value="TM_PBP2"/>
    <property type="match status" value="1"/>
</dbReference>
<evidence type="ECO:0000256" key="9">
    <source>
        <dbReference type="ARBA" id="ARBA00023136"/>
    </source>
</evidence>
<protein>
    <recommendedName>
        <fullName evidence="11">Molybdenum transport system permease</fullName>
    </recommendedName>
</protein>
<dbReference type="NCBIfam" id="TIGR02141">
    <property type="entry name" value="modB_ABC"/>
    <property type="match status" value="1"/>
</dbReference>
<evidence type="ECO:0000313" key="13">
    <source>
        <dbReference type="EMBL" id="RDU74691.1"/>
    </source>
</evidence>
<gene>
    <name evidence="13" type="primary">modB</name>
    <name evidence="13" type="ORF">CQA57_00345</name>
</gene>
<dbReference type="AlphaFoldDB" id="A0A3D8JCM8"/>
<comment type="similarity">
    <text evidence="3 11">Belongs to the binding-protein-dependent transport system permease family. CysTW subfamily.</text>
</comment>
<evidence type="ECO:0000256" key="8">
    <source>
        <dbReference type="ARBA" id="ARBA00022989"/>
    </source>
</evidence>
<evidence type="ECO:0000256" key="1">
    <source>
        <dbReference type="ARBA" id="ARBA00002949"/>
    </source>
</evidence>
<evidence type="ECO:0000256" key="10">
    <source>
        <dbReference type="RuleBase" id="RU363032"/>
    </source>
</evidence>
<organism evidence="13 14">
    <name type="scientific">Helicobacter anseris</name>
    <dbReference type="NCBI Taxonomy" id="375926"/>
    <lineage>
        <taxon>Bacteria</taxon>
        <taxon>Pseudomonadati</taxon>
        <taxon>Campylobacterota</taxon>
        <taxon>Epsilonproteobacteria</taxon>
        <taxon>Campylobacterales</taxon>
        <taxon>Helicobacteraceae</taxon>
        <taxon>Helicobacter</taxon>
    </lineage>
</organism>
<evidence type="ECO:0000256" key="7">
    <source>
        <dbReference type="ARBA" id="ARBA00022692"/>
    </source>
</evidence>
<dbReference type="PANTHER" id="PTHR30183:SF8">
    <property type="entry name" value="MOLYBDENUM TRANSPORT SYSTEM PERMEASE"/>
    <property type="match status" value="1"/>
</dbReference>
<evidence type="ECO:0000259" key="12">
    <source>
        <dbReference type="PROSITE" id="PS50928"/>
    </source>
</evidence>
<dbReference type="OrthoDB" id="9795403at2"/>
<dbReference type="Gene3D" id="1.10.3720.10">
    <property type="entry name" value="MetI-like"/>
    <property type="match status" value="1"/>
</dbReference>
<accession>A0A3D8JCM8</accession>
<comment type="function">
    <text evidence="1 11">Part of the binding-protein-dependent transport system for molybdenum; probably responsible for the translocation of the substrate across the membrane.</text>
</comment>
<dbReference type="Pfam" id="PF00528">
    <property type="entry name" value="BPD_transp_1"/>
    <property type="match status" value="1"/>
</dbReference>
<evidence type="ECO:0000256" key="11">
    <source>
        <dbReference type="RuleBase" id="RU365097"/>
    </source>
</evidence>
<evidence type="ECO:0000256" key="2">
    <source>
        <dbReference type="ARBA" id="ARBA00004651"/>
    </source>
</evidence>
<dbReference type="Proteomes" id="UP000256695">
    <property type="component" value="Unassembled WGS sequence"/>
</dbReference>
<evidence type="ECO:0000313" key="14">
    <source>
        <dbReference type="Proteomes" id="UP000256695"/>
    </source>
</evidence>
<keyword evidence="8 10" id="KW-1133">Transmembrane helix</keyword>
<evidence type="ECO:0000256" key="6">
    <source>
        <dbReference type="ARBA" id="ARBA00022505"/>
    </source>
</evidence>
<sequence>MDSDFLQTLYLSLKLASVTTLILLPIGIALGYYLAFSRQKIKIILETLIWMPLILPPTVLGFYLLLSFSPNYLLGKILKDSFDIQLVFSFLGIVIGSVIFSLPFMVNPIKNALQNLPENLREASYTLGKGKLYTLFFVLLPNISSSILLAIITTFAHTIGEFGVVIMIGGDIAGVSRVASIAIYTQAEQLNYSVAHSYALILSITSFILLFIVIFINHKMHNKGLL</sequence>
<dbReference type="SUPFAM" id="SSF161098">
    <property type="entry name" value="MetI-like"/>
    <property type="match status" value="1"/>
</dbReference>
<keyword evidence="14" id="KW-1185">Reference proteome</keyword>
<keyword evidence="6 11" id="KW-0500">Molybdenum</keyword>
<dbReference type="EMBL" id="NXLX01000001">
    <property type="protein sequence ID" value="RDU74691.1"/>
    <property type="molecule type" value="Genomic_DNA"/>
</dbReference>
<dbReference type="PANTHER" id="PTHR30183">
    <property type="entry name" value="MOLYBDENUM TRANSPORT SYSTEM PERMEASE PROTEIN MODB"/>
    <property type="match status" value="1"/>
</dbReference>
<dbReference type="RefSeq" id="WP_115578399.1">
    <property type="nucleotide sequence ID" value="NZ_NXLX01000001.1"/>
</dbReference>
<dbReference type="InterPro" id="IPR000515">
    <property type="entry name" value="MetI-like"/>
</dbReference>
<dbReference type="PROSITE" id="PS50928">
    <property type="entry name" value="ABC_TM1"/>
    <property type="match status" value="1"/>
</dbReference>
<dbReference type="GO" id="GO:0005886">
    <property type="term" value="C:plasma membrane"/>
    <property type="evidence" value="ECO:0007669"/>
    <property type="project" value="UniProtKB-SubCell"/>
</dbReference>
<proteinExistence type="inferred from homology"/>
<comment type="caution">
    <text evidence="13">The sequence shown here is derived from an EMBL/GenBank/DDBJ whole genome shotgun (WGS) entry which is preliminary data.</text>
</comment>
<feature type="transmembrane region" description="Helical" evidence="10">
    <location>
        <begin position="15"/>
        <end position="36"/>
    </location>
</feature>
<keyword evidence="4 10" id="KW-0813">Transport</keyword>
<feature type="domain" description="ABC transmembrane type-1" evidence="12">
    <location>
        <begin position="9"/>
        <end position="213"/>
    </location>
</feature>
<dbReference type="InterPro" id="IPR011867">
    <property type="entry name" value="ModB_ABC"/>
</dbReference>
<keyword evidence="9 10" id="KW-0472">Membrane</keyword>
<keyword evidence="5 11" id="KW-1003">Cell membrane</keyword>
<feature type="transmembrane region" description="Helical" evidence="10">
    <location>
        <begin position="162"/>
        <end position="185"/>
    </location>
</feature>
<reference evidence="13 14" key="1">
    <citation type="submission" date="2018-04" db="EMBL/GenBank/DDBJ databases">
        <title>Novel Campyloabacter and Helicobacter Species and Strains.</title>
        <authorList>
            <person name="Mannion A.J."/>
            <person name="Shen Z."/>
            <person name="Fox J.G."/>
        </authorList>
    </citation>
    <scope>NUCLEOTIDE SEQUENCE [LARGE SCALE GENOMIC DNA]</scope>
    <source>
        <strain evidence="13 14">MIT 04-9362</strain>
    </source>
</reference>
<evidence type="ECO:0000256" key="4">
    <source>
        <dbReference type="ARBA" id="ARBA00022448"/>
    </source>
</evidence>
<feature type="transmembrane region" description="Helical" evidence="10">
    <location>
        <begin position="86"/>
        <end position="106"/>
    </location>
</feature>
<name>A0A3D8JCM8_9HELI</name>
<feature type="transmembrane region" description="Helical" evidence="10">
    <location>
        <begin position="132"/>
        <end position="156"/>
    </location>
</feature>